<accession>A0A8S5RQZ4</accession>
<name>A0A8S5RQZ4_9CAUD</name>
<evidence type="ECO:0000313" key="1">
    <source>
        <dbReference type="EMBL" id="DAE91911.1"/>
    </source>
</evidence>
<sequence length="90" mass="9960">MNNNINKEHDYIQLSTDFNHVNIEVQGADIIQILNFGVQAIEGLLKAIAAECSPAEFMAAKITMLNHMAKIEYPGSEVKADDEGTERVLN</sequence>
<dbReference type="EMBL" id="BK057791">
    <property type="protein sequence ID" value="DAE91911.1"/>
    <property type="molecule type" value="Genomic_DNA"/>
</dbReference>
<protein>
    <submittedName>
        <fullName evidence="1">Uncharacterized protein</fullName>
    </submittedName>
</protein>
<organism evidence="1">
    <name type="scientific">Siphoviridae sp. ctwNf2</name>
    <dbReference type="NCBI Taxonomy" id="2827597"/>
    <lineage>
        <taxon>Viruses</taxon>
        <taxon>Duplodnaviria</taxon>
        <taxon>Heunggongvirae</taxon>
        <taxon>Uroviricota</taxon>
        <taxon>Caudoviricetes</taxon>
    </lineage>
</organism>
<proteinExistence type="predicted"/>
<reference evidence="1" key="1">
    <citation type="journal article" date="2021" name="Proc. Natl. Acad. Sci. U.S.A.">
        <title>A Catalog of Tens of Thousands of Viruses from Human Metagenomes Reveals Hidden Associations with Chronic Diseases.</title>
        <authorList>
            <person name="Tisza M.J."/>
            <person name="Buck C.B."/>
        </authorList>
    </citation>
    <scope>NUCLEOTIDE SEQUENCE</scope>
    <source>
        <strain evidence="1">CtwNf2</strain>
    </source>
</reference>